<evidence type="ECO:0000313" key="3">
    <source>
        <dbReference type="EMBL" id="TDW69732.1"/>
    </source>
</evidence>
<feature type="compositionally biased region" description="Low complexity" evidence="1">
    <location>
        <begin position="424"/>
        <end position="460"/>
    </location>
</feature>
<feature type="region of interest" description="Disordered" evidence="1">
    <location>
        <begin position="378"/>
        <end position="485"/>
    </location>
</feature>
<organism evidence="3 4">
    <name type="scientific">Kribbella pratensis</name>
    <dbReference type="NCBI Taxonomy" id="2512112"/>
    <lineage>
        <taxon>Bacteria</taxon>
        <taxon>Bacillati</taxon>
        <taxon>Actinomycetota</taxon>
        <taxon>Actinomycetes</taxon>
        <taxon>Propionibacteriales</taxon>
        <taxon>Kribbellaceae</taxon>
        <taxon>Kribbella</taxon>
    </lineage>
</organism>
<feature type="compositionally biased region" description="Polar residues" evidence="1">
    <location>
        <begin position="274"/>
        <end position="288"/>
    </location>
</feature>
<gene>
    <name evidence="3" type="ORF">EV653_3760</name>
</gene>
<feature type="compositionally biased region" description="Basic and acidic residues" evidence="1">
    <location>
        <begin position="1"/>
        <end position="14"/>
    </location>
</feature>
<dbReference type="Proteomes" id="UP000295146">
    <property type="component" value="Unassembled WGS sequence"/>
</dbReference>
<feature type="region of interest" description="Disordered" evidence="1">
    <location>
        <begin position="1"/>
        <end position="364"/>
    </location>
</feature>
<keyword evidence="4" id="KW-1185">Reference proteome</keyword>
<dbReference type="InterPro" id="IPR054574">
    <property type="entry name" value="Cgl0159_dom"/>
</dbReference>
<dbReference type="AlphaFoldDB" id="A0A4R8C1W2"/>
<feature type="compositionally biased region" description="Polar residues" evidence="1">
    <location>
        <begin position="131"/>
        <end position="144"/>
    </location>
</feature>
<evidence type="ECO:0000313" key="4">
    <source>
        <dbReference type="Proteomes" id="UP000295146"/>
    </source>
</evidence>
<sequence>MTKRDQDPYDEDARPIPIHRPTPTPTEETIHDPAPNDPTIAVNRATPTDSPFAPQPAANDPTAAYRGVPSDSPFAPQPGANDPTVGAQRPGHGSNDPTEAYRSAPSDSPFAPQPGASDPTVIAQRPAPGSNDPTAAQRGASSESPFAPQPSANDPAVAQRGTPSDSPFAPQRGATDPTTAAQHPGSPTRPAHQAAPGAGDPTLAQGGSQSDSPFAPQSGASDPTVIAQRPAPGSNNLTVAHEAAPSDSPFAPQPDARQASPGAGDPTAAHRGTPSDSPFASQPGTNDPTVAHTPYDSPFATEAGVNDPTVVVQRSGSGANDPTVAHGGVPSDSPFAAQSGANDLTAAADDPGHSNPPQGGAPAWQDEATVIAPESAPATAGTFANSGTPGAFADPATPSVAGTDGTGAPGTFDNAVSADATGTPGVPGAFANPANPGAPGAFPDPANPGAPDTFADAASSGGLGASNTGGVGGAPGSSAGAGQQVDMGGAAESVGVVHSGAESTVERGVGEQGGEWLGDGQTTVIGGLELPAEQAGQVRWQGYGERLAELTEIRVRHPERLAEAWQQRRTRALVGDDGRLLIVAADHPARGALGVRGDRMAMASRPDLITRLMTALERPGVDGVLATPDILEDLLLLGALEGKVVIGSMNRGGLQGAAFEVDDRFTAYRTADEIASRRLDGGKMLTRIDLGDPGTVTTLESSAAAVTGLAEHKLMAMVEPFWSTRAEDGRVTNLLDPDSVIKSIHIASALGATSAYTWLKLPVVDELERVMEATTLPTLLLGGDPTVAPEATYASWGKALGLPSVRGLVVGRALLFPPDGDVAAAVDHAAMLVHGGVA</sequence>
<dbReference type="EMBL" id="SODP01000002">
    <property type="protein sequence ID" value="TDW69732.1"/>
    <property type="molecule type" value="Genomic_DNA"/>
</dbReference>
<dbReference type="SUPFAM" id="SSF51569">
    <property type="entry name" value="Aldolase"/>
    <property type="match status" value="1"/>
</dbReference>
<dbReference type="Pfam" id="PF22649">
    <property type="entry name" value="Cgl0159"/>
    <property type="match status" value="1"/>
</dbReference>
<dbReference type="Gene3D" id="3.20.20.70">
    <property type="entry name" value="Aldolase class I"/>
    <property type="match status" value="1"/>
</dbReference>
<name>A0A4R8C1W2_9ACTN</name>
<feature type="domain" description="Cgl0159-like" evidence="2">
    <location>
        <begin position="578"/>
        <end position="830"/>
    </location>
</feature>
<protein>
    <recommendedName>
        <fullName evidence="2">Cgl0159-like domain-containing protein</fullName>
    </recommendedName>
</protein>
<reference evidence="3 4" key="1">
    <citation type="submission" date="2019-03" db="EMBL/GenBank/DDBJ databases">
        <title>Genomic Encyclopedia of Type Strains, Phase III (KMG-III): the genomes of soil and plant-associated and newly described type strains.</title>
        <authorList>
            <person name="Whitman W."/>
        </authorList>
    </citation>
    <scope>NUCLEOTIDE SEQUENCE [LARGE SCALE GENOMIC DNA]</scope>
    <source>
        <strain evidence="3 4">VKM Ac-2573</strain>
    </source>
</reference>
<evidence type="ECO:0000259" key="2">
    <source>
        <dbReference type="Pfam" id="PF22649"/>
    </source>
</evidence>
<accession>A0A4R8C1W2</accession>
<evidence type="ECO:0000256" key="1">
    <source>
        <dbReference type="SAM" id="MobiDB-lite"/>
    </source>
</evidence>
<proteinExistence type="predicted"/>
<dbReference type="InterPro" id="IPR013785">
    <property type="entry name" value="Aldolase_TIM"/>
</dbReference>
<feature type="compositionally biased region" description="Gly residues" evidence="1">
    <location>
        <begin position="461"/>
        <end position="475"/>
    </location>
</feature>
<comment type="caution">
    <text evidence="3">The sequence shown here is derived from an EMBL/GenBank/DDBJ whole genome shotgun (WGS) entry which is preliminary data.</text>
</comment>